<proteinExistence type="predicted"/>
<organism evidence="5 6">
    <name type="scientific">Nocardia jiangsuensis</name>
    <dbReference type="NCBI Taxonomy" id="1691563"/>
    <lineage>
        <taxon>Bacteria</taxon>
        <taxon>Bacillati</taxon>
        <taxon>Actinomycetota</taxon>
        <taxon>Actinomycetes</taxon>
        <taxon>Mycobacteriales</taxon>
        <taxon>Nocardiaceae</taxon>
        <taxon>Nocardia</taxon>
    </lineage>
</organism>
<dbReference type="RefSeq" id="WP_378616677.1">
    <property type="nucleotide sequence ID" value="NZ_JBHSAX010000033.1"/>
</dbReference>
<gene>
    <name evidence="5" type="ORF">ACFO0B_29700</name>
</gene>
<evidence type="ECO:0000259" key="4">
    <source>
        <dbReference type="PROSITE" id="PS50949"/>
    </source>
</evidence>
<feature type="domain" description="HTH gntR-type" evidence="4">
    <location>
        <begin position="8"/>
        <end position="76"/>
    </location>
</feature>
<comment type="caution">
    <text evidence="5">The sequence shown here is derived from an EMBL/GenBank/DDBJ whole genome shotgun (WGS) entry which is preliminary data.</text>
</comment>
<dbReference type="CDD" id="cd07377">
    <property type="entry name" value="WHTH_GntR"/>
    <property type="match status" value="1"/>
</dbReference>
<keyword evidence="2" id="KW-0238">DNA-binding</keyword>
<name>A0ABV8E327_9NOCA</name>
<dbReference type="EMBL" id="JBHSAX010000033">
    <property type="protein sequence ID" value="MFC3966182.1"/>
    <property type="molecule type" value="Genomic_DNA"/>
</dbReference>
<dbReference type="Proteomes" id="UP001595696">
    <property type="component" value="Unassembled WGS sequence"/>
</dbReference>
<evidence type="ECO:0000256" key="2">
    <source>
        <dbReference type="ARBA" id="ARBA00023125"/>
    </source>
</evidence>
<evidence type="ECO:0000313" key="5">
    <source>
        <dbReference type="EMBL" id="MFC3966182.1"/>
    </source>
</evidence>
<accession>A0ABV8E327</accession>
<dbReference type="PROSITE" id="PS50949">
    <property type="entry name" value="HTH_GNTR"/>
    <property type="match status" value="1"/>
</dbReference>
<dbReference type="InterPro" id="IPR000524">
    <property type="entry name" value="Tscrpt_reg_HTH_GntR"/>
</dbReference>
<protein>
    <submittedName>
        <fullName evidence="5">GntR family transcriptional regulator</fullName>
    </submittedName>
</protein>
<evidence type="ECO:0000256" key="3">
    <source>
        <dbReference type="ARBA" id="ARBA00023163"/>
    </source>
</evidence>
<dbReference type="InterPro" id="IPR050679">
    <property type="entry name" value="Bact_HTH_transcr_reg"/>
</dbReference>
<evidence type="ECO:0000313" key="6">
    <source>
        <dbReference type="Proteomes" id="UP001595696"/>
    </source>
</evidence>
<dbReference type="SUPFAM" id="SSF46785">
    <property type="entry name" value="Winged helix' DNA-binding domain"/>
    <property type="match status" value="1"/>
</dbReference>
<evidence type="ECO:0000256" key="1">
    <source>
        <dbReference type="ARBA" id="ARBA00023015"/>
    </source>
</evidence>
<sequence>MTQDERSRTKYQVVADDLRAKIADGTYAVDKRLPTKEELAALYSRSLGTVDRALDVLRSEGVIETIHGVGTFVRSPKSEADLANEGLAARVARLEAQMMDVYANLGLNPSTDQPSSNRRVG</sequence>
<dbReference type="Pfam" id="PF00392">
    <property type="entry name" value="GntR"/>
    <property type="match status" value="1"/>
</dbReference>
<reference evidence="6" key="1">
    <citation type="journal article" date="2019" name="Int. J. Syst. Evol. Microbiol.">
        <title>The Global Catalogue of Microorganisms (GCM) 10K type strain sequencing project: providing services to taxonomists for standard genome sequencing and annotation.</title>
        <authorList>
            <consortium name="The Broad Institute Genomics Platform"/>
            <consortium name="The Broad Institute Genome Sequencing Center for Infectious Disease"/>
            <person name="Wu L."/>
            <person name="Ma J."/>
        </authorList>
    </citation>
    <scope>NUCLEOTIDE SEQUENCE [LARGE SCALE GENOMIC DNA]</scope>
    <source>
        <strain evidence="6">CGMCC 4.7330</strain>
    </source>
</reference>
<dbReference type="InterPro" id="IPR036390">
    <property type="entry name" value="WH_DNA-bd_sf"/>
</dbReference>
<dbReference type="Gene3D" id="1.10.10.10">
    <property type="entry name" value="Winged helix-like DNA-binding domain superfamily/Winged helix DNA-binding domain"/>
    <property type="match status" value="1"/>
</dbReference>
<dbReference type="PANTHER" id="PTHR44846">
    <property type="entry name" value="MANNOSYL-D-GLYCERATE TRANSPORT/METABOLISM SYSTEM REPRESSOR MNGR-RELATED"/>
    <property type="match status" value="1"/>
</dbReference>
<dbReference type="SMART" id="SM00345">
    <property type="entry name" value="HTH_GNTR"/>
    <property type="match status" value="1"/>
</dbReference>
<keyword evidence="1" id="KW-0805">Transcription regulation</keyword>
<dbReference type="InterPro" id="IPR036388">
    <property type="entry name" value="WH-like_DNA-bd_sf"/>
</dbReference>
<dbReference type="PANTHER" id="PTHR44846:SF17">
    <property type="entry name" value="GNTR-FAMILY TRANSCRIPTIONAL REGULATOR"/>
    <property type="match status" value="1"/>
</dbReference>
<keyword evidence="6" id="KW-1185">Reference proteome</keyword>
<keyword evidence="3" id="KW-0804">Transcription</keyword>